<reference evidence="2" key="1">
    <citation type="journal article" date="2023" name="Mar. Drugs">
        <title>Gemmata algarum, a Novel Planctomycete Isolated from an Algal Mat, Displays Antimicrobial Activity.</title>
        <authorList>
            <person name="Kumar G."/>
            <person name="Kallscheuer N."/>
            <person name="Kashif M."/>
            <person name="Ahamad S."/>
            <person name="Jagadeeshwari U."/>
            <person name="Pannikurungottu S."/>
            <person name="Haufschild T."/>
            <person name="Kabuu M."/>
            <person name="Sasikala C."/>
            <person name="Jogler C."/>
            <person name="Ramana C."/>
        </authorList>
    </citation>
    <scope>NUCLEOTIDE SEQUENCE [LARGE SCALE GENOMIC DNA]</scope>
    <source>
        <strain evidence="2">JC673</strain>
    </source>
</reference>
<dbReference type="EMBL" id="JAXBLV010000211">
    <property type="protein sequence ID" value="MDY3562287.1"/>
    <property type="molecule type" value="Genomic_DNA"/>
</dbReference>
<accession>A0ABU5F666</accession>
<dbReference type="Proteomes" id="UP001272242">
    <property type="component" value="Unassembled WGS sequence"/>
</dbReference>
<organism evidence="1 2">
    <name type="scientific">Gemmata algarum</name>
    <dbReference type="NCBI Taxonomy" id="2975278"/>
    <lineage>
        <taxon>Bacteria</taxon>
        <taxon>Pseudomonadati</taxon>
        <taxon>Planctomycetota</taxon>
        <taxon>Planctomycetia</taxon>
        <taxon>Gemmatales</taxon>
        <taxon>Gemmataceae</taxon>
        <taxon>Gemmata</taxon>
    </lineage>
</organism>
<keyword evidence="2" id="KW-1185">Reference proteome</keyword>
<sequence length="539" mass="58715">MRRWPLVAGALVLGAVGAWALARSGWFGVSAAEPRPVPDGDLEIAWLHVPTSTDTWENFVWGMKRAEMSTLPTGLKVDDRQAFPTRTTAVPEIVLSRDGFAGKVYVRWYKITNDAPYTTWAQALAARAPAPVAVIGGWSSDRARELAEALNGAPWPGQKPLLLLATATADAVYPDEDNYAVDYQPPKLIDLYDRSFRFCFTNKQMAGAVTDFVFADPTLRPGPAVWPELRALAAAAGDTWAFPWLAERAAGPQRVQAFAVAWKDDPYSLDLAQQFREAIAERGAASRRVRLSVEASFVPFSTGRFARPNPYEARIVDDILAHPGFPKRGERSVLVLPTVTAPARRVLSALAQGNPGVARRLVAVTGDGIPVNALFRDGEFAWPVRALPIPLVLFTHTDPLDFDEPGGPAPPAGYELTPPPRPGVGKHTTEDIRLFSVLIRVFAAGAYPDGAGRIVDGADQLAERLRGFSPAFFDPSGNRISGSGEHIVVLRPAPRVEGVVAYPDAELEVWTRRRGTGWDRIRRRPVVQTVRPSDLGGSE</sequence>
<comment type="caution">
    <text evidence="1">The sequence shown here is derived from an EMBL/GenBank/DDBJ whole genome shotgun (WGS) entry which is preliminary data.</text>
</comment>
<dbReference type="RefSeq" id="WP_320688605.1">
    <property type="nucleotide sequence ID" value="NZ_JAXBLV010000211.1"/>
</dbReference>
<evidence type="ECO:0000313" key="2">
    <source>
        <dbReference type="Proteomes" id="UP001272242"/>
    </source>
</evidence>
<evidence type="ECO:0008006" key="3">
    <source>
        <dbReference type="Google" id="ProtNLM"/>
    </source>
</evidence>
<gene>
    <name evidence="1" type="ORF">R5W23_003749</name>
</gene>
<name>A0ABU5F666_9BACT</name>
<proteinExistence type="predicted"/>
<evidence type="ECO:0000313" key="1">
    <source>
        <dbReference type="EMBL" id="MDY3562287.1"/>
    </source>
</evidence>
<protein>
    <recommendedName>
        <fullName evidence="3">ABC transporter substrate-binding protein</fullName>
    </recommendedName>
</protein>